<dbReference type="PANTHER" id="PTHR43130:SF2">
    <property type="entry name" value="DJ-1_PFPI DOMAIN-CONTAINING PROTEIN"/>
    <property type="match status" value="1"/>
</dbReference>
<dbReference type="Gene3D" id="3.40.50.880">
    <property type="match status" value="1"/>
</dbReference>
<dbReference type="SUPFAM" id="SSF52317">
    <property type="entry name" value="Class I glutamine amidotransferase-like"/>
    <property type="match status" value="1"/>
</dbReference>
<dbReference type="OrthoDB" id="4265717at2"/>
<dbReference type="Proteomes" id="UP000198923">
    <property type="component" value="Unassembled WGS sequence"/>
</dbReference>
<dbReference type="CDD" id="cd03139">
    <property type="entry name" value="GATase1_PfpI_2"/>
    <property type="match status" value="1"/>
</dbReference>
<feature type="domain" description="DJ-1/PfpI" evidence="2">
    <location>
        <begin position="2"/>
        <end position="163"/>
    </location>
</feature>
<gene>
    <name evidence="3" type="ORF">SAMN05421505_10436</name>
</gene>
<evidence type="ECO:0000313" key="4">
    <source>
        <dbReference type="Proteomes" id="UP000198923"/>
    </source>
</evidence>
<dbReference type="STRING" id="504805.SAMN05421505_10436"/>
<dbReference type="GO" id="GO:0006355">
    <property type="term" value="P:regulation of DNA-templated transcription"/>
    <property type="evidence" value="ECO:0007669"/>
    <property type="project" value="TreeGrafter"/>
</dbReference>
<dbReference type="InterPro" id="IPR002818">
    <property type="entry name" value="DJ-1/PfpI"/>
</dbReference>
<dbReference type="InterPro" id="IPR052158">
    <property type="entry name" value="INH-QAR"/>
</dbReference>
<dbReference type="EMBL" id="FNCN01000004">
    <property type="protein sequence ID" value="SDG40899.1"/>
    <property type="molecule type" value="Genomic_DNA"/>
</dbReference>
<evidence type="ECO:0000259" key="2">
    <source>
        <dbReference type="Pfam" id="PF01965"/>
    </source>
</evidence>
<dbReference type="InterPro" id="IPR029062">
    <property type="entry name" value="Class_I_gatase-like"/>
</dbReference>
<protein>
    <submittedName>
        <fullName evidence="3">DJ-1/PfpI family protein</fullName>
    </submittedName>
</protein>
<proteinExistence type="predicted"/>
<feature type="region of interest" description="Disordered" evidence="1">
    <location>
        <begin position="185"/>
        <end position="208"/>
    </location>
</feature>
<accession>A0A1G7U1H5</accession>
<keyword evidence="4" id="KW-1185">Reference proteome</keyword>
<sequence>MHIAIPLFPAFTALDVVGPYTGLAFAPGFTTTFVSDRPGPVTDDQGALTLTATASYDEVPRPDIIIVPGGPGTTDALSDDGLLNWIKRAHEHTAWTTSVCTGSLLLGAAGALRGLRATTHWSLLEQLEHYGARPCEERVVIEGKVATAAGVSAGLDMALTLLARIRGEDTAQLVQLVIEYDPEPPFRAGSTKTAPPELVERARELLSS</sequence>
<dbReference type="AlphaFoldDB" id="A0A1G7U1H5"/>
<evidence type="ECO:0000256" key="1">
    <source>
        <dbReference type="SAM" id="MobiDB-lite"/>
    </source>
</evidence>
<name>A0A1G7U1H5_9ACTN</name>
<dbReference type="RefSeq" id="WP_093168810.1">
    <property type="nucleotide sequence ID" value="NZ_FNCN01000004.1"/>
</dbReference>
<dbReference type="Pfam" id="PF01965">
    <property type="entry name" value="DJ-1_PfpI"/>
    <property type="match status" value="1"/>
</dbReference>
<dbReference type="PANTHER" id="PTHR43130">
    <property type="entry name" value="ARAC-FAMILY TRANSCRIPTIONAL REGULATOR"/>
    <property type="match status" value="1"/>
</dbReference>
<reference evidence="3 4" key="1">
    <citation type="submission" date="2016-10" db="EMBL/GenBank/DDBJ databases">
        <authorList>
            <person name="de Groot N.N."/>
        </authorList>
    </citation>
    <scope>NUCLEOTIDE SEQUENCE [LARGE SCALE GENOMIC DNA]</scope>
    <source>
        <strain evidence="3 4">CPCC 201354</strain>
    </source>
</reference>
<evidence type="ECO:0000313" key="3">
    <source>
        <dbReference type="EMBL" id="SDG40899.1"/>
    </source>
</evidence>
<organism evidence="3 4">
    <name type="scientific">Sinosporangium album</name>
    <dbReference type="NCBI Taxonomy" id="504805"/>
    <lineage>
        <taxon>Bacteria</taxon>
        <taxon>Bacillati</taxon>
        <taxon>Actinomycetota</taxon>
        <taxon>Actinomycetes</taxon>
        <taxon>Streptosporangiales</taxon>
        <taxon>Streptosporangiaceae</taxon>
        <taxon>Sinosporangium</taxon>
    </lineage>
</organism>
<feature type="compositionally biased region" description="Basic and acidic residues" evidence="1">
    <location>
        <begin position="198"/>
        <end position="208"/>
    </location>
</feature>